<dbReference type="InterPro" id="IPR029016">
    <property type="entry name" value="GAF-like_dom_sf"/>
</dbReference>
<evidence type="ECO:0000313" key="2">
    <source>
        <dbReference type="Proteomes" id="UP000010116"/>
    </source>
</evidence>
<dbReference type="PANTHER" id="PTHR38765:SF1">
    <property type="entry name" value="DUF484 DOMAIN-CONTAINING PROTEIN"/>
    <property type="match status" value="1"/>
</dbReference>
<dbReference type="PANTHER" id="PTHR38765">
    <property type="entry name" value="DUF484 DOMAIN-CONTAINING PROTEIN"/>
    <property type="match status" value="1"/>
</dbReference>
<dbReference type="Proteomes" id="UP000010116">
    <property type="component" value="Unassembled WGS sequence"/>
</dbReference>
<dbReference type="AlphaFoldDB" id="J4KSW8"/>
<dbReference type="Gene3D" id="3.30.450.40">
    <property type="match status" value="1"/>
</dbReference>
<reference evidence="1 2" key="1">
    <citation type="journal article" date="2012" name="ISME J.">
        <title>Genomic insights to SAR86, an abundant and uncultivated marine bacterial lineage.</title>
        <authorList>
            <person name="Dupont C.L."/>
            <person name="Rusch D.B."/>
            <person name="Yooseph S."/>
            <person name="Lombardo M.J."/>
            <person name="Richter R.A."/>
            <person name="Valas R."/>
            <person name="Novotny M."/>
            <person name="Yee-Greenbaum J."/>
            <person name="Selengut J.D."/>
            <person name="Haft D.H."/>
            <person name="Halpern A.L."/>
            <person name="Lasken R.S."/>
            <person name="Nealson K."/>
            <person name="Friedman R."/>
            <person name="Venter J.C."/>
        </authorList>
    </citation>
    <scope>NUCLEOTIDE SEQUENCE [LARGE SCALE GENOMIC DNA]</scope>
</reference>
<protein>
    <recommendedName>
        <fullName evidence="3">DUF484 family protein</fullName>
    </recommendedName>
</protein>
<evidence type="ECO:0008006" key="3">
    <source>
        <dbReference type="Google" id="ProtNLM"/>
    </source>
</evidence>
<dbReference type="HOGENOM" id="CLU_073320_1_1_6"/>
<accession>J4KSW8</accession>
<organism evidence="1 2">
    <name type="scientific">SAR86 cluster bacterium SAR86B</name>
    <dbReference type="NCBI Taxonomy" id="1123867"/>
    <lineage>
        <taxon>Bacteria</taxon>
        <taxon>Pseudomonadati</taxon>
        <taxon>Pseudomonadota</taxon>
        <taxon>Gammaproteobacteria</taxon>
        <taxon>SAR86 cluster</taxon>
    </lineage>
</organism>
<sequence>MANKIDAKEVELFLLDNLDFFESRESLVSELKFKHGESSASSLLERQVLKLRDEHSKLIDMLSGFVDTASENEDLFLKSKKLTLDLINCSNKKEVSSLIEDDLRNSFGVNECFLSFYENHEIEELEKNSSLSFHKGSIHCGPLSKEKIKLFFENKEIASIVIAVLIVNNQIGLLKIGSYDRAKYLGDEDTTFIEYIRDIVEAKLSSLS</sequence>
<dbReference type="Pfam" id="PF04340">
    <property type="entry name" value="DUF484"/>
    <property type="match status" value="1"/>
</dbReference>
<dbReference type="EMBL" id="JH611165">
    <property type="protein sequence ID" value="EJP73429.1"/>
    <property type="molecule type" value="Genomic_DNA"/>
</dbReference>
<proteinExistence type="predicted"/>
<evidence type="ECO:0000313" key="1">
    <source>
        <dbReference type="EMBL" id="EJP73429.1"/>
    </source>
</evidence>
<gene>
    <name evidence="1" type="ORF">NT02SARS_0015</name>
</gene>
<name>J4KSW8_9GAMM</name>
<dbReference type="InterPro" id="IPR007435">
    <property type="entry name" value="DUF484"/>
</dbReference>